<accession>I7LI23</accession>
<dbReference type="Proteomes" id="UP000007652">
    <property type="component" value="Unassembled WGS sequence"/>
</dbReference>
<evidence type="ECO:0000256" key="1">
    <source>
        <dbReference type="ARBA" id="ARBA00010577"/>
    </source>
</evidence>
<protein>
    <submittedName>
        <fullName evidence="3">Flagellar basal-body rod modification protein FlgD</fullName>
    </submittedName>
</protein>
<evidence type="ECO:0000313" key="3">
    <source>
        <dbReference type="EMBL" id="CCJ32602.1"/>
    </source>
</evidence>
<dbReference type="EMBL" id="CAKP01000022">
    <property type="protein sequence ID" value="CCJ32602.1"/>
    <property type="molecule type" value="Genomic_DNA"/>
</dbReference>
<reference evidence="3 4" key="1">
    <citation type="journal article" date="2011" name="J. Bacteriol.">
        <title>Draft genome sequence of Caloramator australicus strain RC3T, a thermoanaerobe from the Great Artesian Basin of Australia.</title>
        <authorList>
            <person name="Ogg C.D."/>
            <person name="Patel B.K.C."/>
        </authorList>
    </citation>
    <scope>NUCLEOTIDE SEQUENCE [LARGE SCALE GENOMIC DNA]</scope>
    <source>
        <strain evidence="3 4">RC3</strain>
    </source>
</reference>
<dbReference type="STRING" id="857293.CAAU_0518"/>
<gene>
    <name evidence="3" type="ORF">CAAU_0518</name>
</gene>
<dbReference type="InterPro" id="IPR005648">
    <property type="entry name" value="FlgD"/>
</dbReference>
<keyword evidence="4" id="KW-1185">Reference proteome</keyword>
<dbReference type="RefSeq" id="WP_008907882.1">
    <property type="nucleotide sequence ID" value="NZ_CAKP01000022.1"/>
</dbReference>
<keyword evidence="3" id="KW-0282">Flagellum</keyword>
<keyword evidence="3" id="KW-0969">Cilium</keyword>
<dbReference type="eggNOG" id="COG1843">
    <property type="taxonomic scope" value="Bacteria"/>
</dbReference>
<keyword evidence="3" id="KW-0966">Cell projection</keyword>
<evidence type="ECO:0000313" key="4">
    <source>
        <dbReference type="Proteomes" id="UP000007652"/>
    </source>
</evidence>
<sequence length="139" mass="15601">MEVSKISNLNDIAMVSKKSDILDKDAFLKILTVQLRNQDPLNAKDNTEYIAQMAQFAALEQMQNLNANIQKLLISQRFTEGTMLIGKEVEIKVNDKVIKEIVNGVKVEANEVYIKTEGGMYKLDQVIGAGDVKIDKQDK</sequence>
<organism evidence="3 4">
    <name type="scientific">Caloramator australicus RC3</name>
    <dbReference type="NCBI Taxonomy" id="857293"/>
    <lineage>
        <taxon>Bacteria</taxon>
        <taxon>Bacillati</taxon>
        <taxon>Bacillota</taxon>
        <taxon>Clostridia</taxon>
        <taxon>Eubacteriales</taxon>
        <taxon>Clostridiaceae</taxon>
        <taxon>Caloramator</taxon>
    </lineage>
</organism>
<evidence type="ECO:0000256" key="2">
    <source>
        <dbReference type="ARBA" id="ARBA00022795"/>
    </source>
</evidence>
<name>I7LI23_9CLOT</name>
<comment type="caution">
    <text evidence="3">The sequence shown here is derived from an EMBL/GenBank/DDBJ whole genome shotgun (WGS) entry which is preliminary data.</text>
</comment>
<proteinExistence type="inferred from homology"/>
<keyword evidence="2" id="KW-1005">Bacterial flagellum biogenesis</keyword>
<dbReference type="AlphaFoldDB" id="I7LI23"/>
<comment type="similarity">
    <text evidence="1">Belongs to the FlgD family.</text>
</comment>
<dbReference type="GO" id="GO:0044781">
    <property type="term" value="P:bacterial-type flagellum organization"/>
    <property type="evidence" value="ECO:0007669"/>
    <property type="project" value="UniProtKB-KW"/>
</dbReference>
<dbReference type="Pfam" id="PF03963">
    <property type="entry name" value="FlgD"/>
    <property type="match status" value="1"/>
</dbReference>